<dbReference type="PROSITE" id="PS50932">
    <property type="entry name" value="HTH_LACI_2"/>
    <property type="match status" value="1"/>
</dbReference>
<dbReference type="AlphaFoldDB" id="A0A1Q2CUZ3"/>
<proteinExistence type="predicted"/>
<name>A0A1Q2CUZ3_9ACTN</name>
<dbReference type="RefSeq" id="WP_202970267.1">
    <property type="nucleotide sequence ID" value="NZ_CP019607.1"/>
</dbReference>
<accession>A0A1Q2CUZ3</accession>
<keyword evidence="1" id="KW-0805">Transcription regulation</keyword>
<reference evidence="6 7" key="1">
    <citation type="journal article" date="2008" name="Int. J. Syst. Evol. Microbiol.">
        <title>Tessaracoccus flavescens sp. nov., isolated from marine sediment.</title>
        <authorList>
            <person name="Lee D.W."/>
            <person name="Lee S.D."/>
        </authorList>
    </citation>
    <scope>NUCLEOTIDE SEQUENCE [LARGE SCALE GENOMIC DNA]</scope>
    <source>
        <strain evidence="6 7">SST-39T</strain>
    </source>
</reference>
<evidence type="ECO:0000256" key="2">
    <source>
        <dbReference type="ARBA" id="ARBA00023125"/>
    </source>
</evidence>
<feature type="compositionally biased region" description="Basic residues" evidence="4">
    <location>
        <begin position="125"/>
        <end position="137"/>
    </location>
</feature>
<dbReference type="SUPFAM" id="SSF47413">
    <property type="entry name" value="lambda repressor-like DNA-binding domains"/>
    <property type="match status" value="1"/>
</dbReference>
<keyword evidence="2" id="KW-0238">DNA-binding</keyword>
<dbReference type="KEGG" id="tfa:BW733_02805"/>
<dbReference type="InterPro" id="IPR000843">
    <property type="entry name" value="HTH_LacI"/>
</dbReference>
<feature type="region of interest" description="Disordered" evidence="4">
    <location>
        <begin position="103"/>
        <end position="137"/>
    </location>
</feature>
<feature type="compositionally biased region" description="Polar residues" evidence="4">
    <location>
        <begin position="103"/>
        <end position="121"/>
    </location>
</feature>
<dbReference type="STRING" id="399497.BW733_02805"/>
<sequence>MTDNPPERPNIRHVASVAGVSHMTVSRVLKNHPNIRPDTRQRVLQVIEELNYRPNSAARALATQRNRRIGVLVEASTAWGPSSTLRGIELAAGAEDYSVTSVSLRSDDQSMTACSASTGGPPTNRRARRCRSRVSGT</sequence>
<evidence type="ECO:0000256" key="3">
    <source>
        <dbReference type="ARBA" id="ARBA00023163"/>
    </source>
</evidence>
<dbReference type="PANTHER" id="PTHR30146">
    <property type="entry name" value="LACI-RELATED TRANSCRIPTIONAL REPRESSOR"/>
    <property type="match status" value="1"/>
</dbReference>
<dbReference type="GO" id="GO:0000976">
    <property type="term" value="F:transcription cis-regulatory region binding"/>
    <property type="evidence" value="ECO:0007669"/>
    <property type="project" value="TreeGrafter"/>
</dbReference>
<dbReference type="GO" id="GO:0003700">
    <property type="term" value="F:DNA-binding transcription factor activity"/>
    <property type="evidence" value="ECO:0007669"/>
    <property type="project" value="TreeGrafter"/>
</dbReference>
<dbReference type="Proteomes" id="UP000188235">
    <property type="component" value="Chromosome"/>
</dbReference>
<evidence type="ECO:0000313" key="6">
    <source>
        <dbReference type="EMBL" id="AQP49921.1"/>
    </source>
</evidence>
<dbReference type="PANTHER" id="PTHR30146:SF109">
    <property type="entry name" value="HTH-TYPE TRANSCRIPTIONAL REGULATOR GALS"/>
    <property type="match status" value="1"/>
</dbReference>
<evidence type="ECO:0000259" key="5">
    <source>
        <dbReference type="PROSITE" id="PS50932"/>
    </source>
</evidence>
<dbReference type="SMART" id="SM00354">
    <property type="entry name" value="HTH_LACI"/>
    <property type="match status" value="1"/>
</dbReference>
<keyword evidence="3" id="KW-0804">Transcription</keyword>
<dbReference type="CDD" id="cd01392">
    <property type="entry name" value="HTH_LacI"/>
    <property type="match status" value="1"/>
</dbReference>
<protein>
    <recommendedName>
        <fullName evidence="5">HTH lacI-type domain-containing protein</fullName>
    </recommendedName>
</protein>
<dbReference type="Gene3D" id="3.40.50.2300">
    <property type="match status" value="1"/>
</dbReference>
<feature type="domain" description="HTH lacI-type" evidence="5">
    <location>
        <begin position="9"/>
        <end position="63"/>
    </location>
</feature>
<evidence type="ECO:0000256" key="4">
    <source>
        <dbReference type="SAM" id="MobiDB-lite"/>
    </source>
</evidence>
<dbReference type="EMBL" id="CP019607">
    <property type="protein sequence ID" value="AQP49921.1"/>
    <property type="molecule type" value="Genomic_DNA"/>
</dbReference>
<dbReference type="Pfam" id="PF00356">
    <property type="entry name" value="LacI"/>
    <property type="match status" value="1"/>
</dbReference>
<evidence type="ECO:0000313" key="7">
    <source>
        <dbReference type="Proteomes" id="UP000188235"/>
    </source>
</evidence>
<organism evidence="6 7">
    <name type="scientific">Tessaracoccus flavescens</name>
    <dbReference type="NCBI Taxonomy" id="399497"/>
    <lineage>
        <taxon>Bacteria</taxon>
        <taxon>Bacillati</taxon>
        <taxon>Actinomycetota</taxon>
        <taxon>Actinomycetes</taxon>
        <taxon>Propionibacteriales</taxon>
        <taxon>Propionibacteriaceae</taxon>
        <taxon>Tessaracoccus</taxon>
    </lineage>
</organism>
<dbReference type="Gene3D" id="1.10.260.40">
    <property type="entry name" value="lambda repressor-like DNA-binding domains"/>
    <property type="match status" value="1"/>
</dbReference>
<evidence type="ECO:0000256" key="1">
    <source>
        <dbReference type="ARBA" id="ARBA00023015"/>
    </source>
</evidence>
<gene>
    <name evidence="6" type="ORF">BW733_02805</name>
</gene>
<dbReference type="InterPro" id="IPR010982">
    <property type="entry name" value="Lambda_DNA-bd_dom_sf"/>
</dbReference>
<keyword evidence="7" id="KW-1185">Reference proteome</keyword>